<feature type="transmembrane region" description="Helical" evidence="1">
    <location>
        <begin position="37"/>
        <end position="55"/>
    </location>
</feature>
<reference evidence="2" key="1">
    <citation type="submission" date="2020-08" db="EMBL/GenBank/DDBJ databases">
        <title>Genomic Encyclopedia of Type Strains, Phase IV (KMG-V): Genome sequencing to study the core and pangenomes of soil and plant-associated prokaryotes.</title>
        <authorList>
            <person name="Whitman W."/>
        </authorList>
    </citation>
    <scope>NUCLEOTIDE SEQUENCE [LARGE SCALE GENOMIC DNA]</scope>
    <source>
        <strain evidence="2">M8UP27</strain>
    </source>
</reference>
<dbReference type="AlphaFoldDB" id="A0A7W8IKN8"/>
<name>A0A7W8IKN8_9BACT</name>
<proteinExistence type="predicted"/>
<dbReference type="GO" id="GO:0016787">
    <property type="term" value="F:hydrolase activity"/>
    <property type="evidence" value="ECO:0007669"/>
    <property type="project" value="UniProtKB-KW"/>
</dbReference>
<feature type="transmembrane region" description="Helical" evidence="1">
    <location>
        <begin position="67"/>
        <end position="84"/>
    </location>
</feature>
<accession>A0A7W8IKN8</accession>
<gene>
    <name evidence="2" type="ORF">HDF09_003634</name>
</gene>
<keyword evidence="1" id="KW-1133">Transmembrane helix</keyword>
<keyword evidence="1" id="KW-0812">Transmembrane</keyword>
<dbReference type="Proteomes" id="UP000568106">
    <property type="component" value="Unassembled WGS sequence"/>
</dbReference>
<protein>
    <submittedName>
        <fullName evidence="2">Membrane-associated HD superfamily phosphohydrolase</fullName>
    </submittedName>
</protein>
<feature type="transmembrane region" description="Helical" evidence="1">
    <location>
        <begin position="91"/>
        <end position="115"/>
    </location>
</feature>
<evidence type="ECO:0000313" key="2">
    <source>
        <dbReference type="EMBL" id="MBB5318935.1"/>
    </source>
</evidence>
<dbReference type="EMBL" id="JACHDY010000006">
    <property type="protein sequence ID" value="MBB5318935.1"/>
    <property type="molecule type" value="Genomic_DNA"/>
</dbReference>
<feature type="transmembrane region" description="Helical" evidence="1">
    <location>
        <begin position="6"/>
        <end position="25"/>
    </location>
</feature>
<keyword evidence="3" id="KW-1185">Reference proteome</keyword>
<evidence type="ECO:0000313" key="3">
    <source>
        <dbReference type="Proteomes" id="UP000568106"/>
    </source>
</evidence>
<comment type="caution">
    <text evidence="2">The sequence shown here is derived from an EMBL/GenBank/DDBJ whole genome shotgun (WGS) entry which is preliminary data.</text>
</comment>
<evidence type="ECO:0000256" key="1">
    <source>
        <dbReference type="SAM" id="Phobius"/>
    </source>
</evidence>
<organism evidence="2 3">
    <name type="scientific">Tunturiibacter empetritectus</name>
    <dbReference type="NCBI Taxonomy" id="3069691"/>
    <lineage>
        <taxon>Bacteria</taxon>
        <taxon>Pseudomonadati</taxon>
        <taxon>Acidobacteriota</taxon>
        <taxon>Terriglobia</taxon>
        <taxon>Terriglobales</taxon>
        <taxon>Acidobacteriaceae</taxon>
        <taxon>Tunturiibacter</taxon>
    </lineage>
</organism>
<sequence>MPDIARFLIFMITAFLLFIAVLLFVTRKRAATPHPASLLALATIVVVAGMTFARYSHLWLPTLPWQIYYGLPALLTLTLAPLTLRMSRTEIAQYIPMAFLMAPVIHIVFSLLVGWHDYMPFPVYIPSIAEFFGARIR</sequence>
<keyword evidence="1" id="KW-0472">Membrane</keyword>